<evidence type="ECO:0000313" key="3">
    <source>
        <dbReference type="EMBL" id="PTX45554.1"/>
    </source>
</evidence>
<feature type="domain" description="Cupin type-2" evidence="2">
    <location>
        <begin position="65"/>
        <end position="129"/>
    </location>
</feature>
<dbReference type="GO" id="GO:0016829">
    <property type="term" value="F:lyase activity"/>
    <property type="evidence" value="ECO:0007669"/>
    <property type="project" value="UniProtKB-KW"/>
</dbReference>
<gene>
    <name evidence="3" type="ORF">C8N44_12176</name>
</gene>
<organism evidence="3 4">
    <name type="scientific">Allosediminivita pacifica</name>
    <dbReference type="NCBI Taxonomy" id="1267769"/>
    <lineage>
        <taxon>Bacteria</taxon>
        <taxon>Pseudomonadati</taxon>
        <taxon>Pseudomonadota</taxon>
        <taxon>Alphaproteobacteria</taxon>
        <taxon>Rhodobacterales</taxon>
        <taxon>Paracoccaceae</taxon>
        <taxon>Allosediminivita</taxon>
    </lineage>
</organism>
<keyword evidence="3" id="KW-0456">Lyase</keyword>
<dbReference type="AlphaFoldDB" id="A0A2T6AP07"/>
<name>A0A2T6AP07_9RHOB</name>
<dbReference type="Gene3D" id="2.60.120.10">
    <property type="entry name" value="Jelly Rolls"/>
    <property type="match status" value="1"/>
</dbReference>
<keyword evidence="1" id="KW-0479">Metal-binding</keyword>
<reference evidence="3 4" key="1">
    <citation type="submission" date="2018-04" db="EMBL/GenBank/DDBJ databases">
        <title>Genomic Encyclopedia of Archaeal and Bacterial Type Strains, Phase II (KMG-II): from individual species to whole genera.</title>
        <authorList>
            <person name="Goeker M."/>
        </authorList>
    </citation>
    <scope>NUCLEOTIDE SEQUENCE [LARGE SCALE GENOMIC DNA]</scope>
    <source>
        <strain evidence="3 4">DSM 29329</strain>
    </source>
</reference>
<evidence type="ECO:0000256" key="1">
    <source>
        <dbReference type="ARBA" id="ARBA00022723"/>
    </source>
</evidence>
<dbReference type="SUPFAM" id="SSF51182">
    <property type="entry name" value="RmlC-like cupins"/>
    <property type="match status" value="1"/>
</dbReference>
<proteinExistence type="predicted"/>
<keyword evidence="4" id="KW-1185">Reference proteome</keyword>
<sequence>METQTATVTDISDLARLIGALPVIANADHAPLEGGEDPAFGSLRWRTLFSADRTATSGMVAGVAEFGPFGTLHPHSHAPAEIYFGLSGRGVVTVGGAAHEIGPGTALFIPGEVEHGTVAGEEGLRFFYVFPRDRFSDVEYRFRTV</sequence>
<dbReference type="InterPro" id="IPR051610">
    <property type="entry name" value="GPI/OXD"/>
</dbReference>
<evidence type="ECO:0000259" key="2">
    <source>
        <dbReference type="Pfam" id="PF07883"/>
    </source>
</evidence>
<dbReference type="InterPro" id="IPR014710">
    <property type="entry name" value="RmlC-like_jellyroll"/>
</dbReference>
<dbReference type="EMBL" id="QBKN01000021">
    <property type="protein sequence ID" value="PTX45554.1"/>
    <property type="molecule type" value="Genomic_DNA"/>
</dbReference>
<dbReference type="GO" id="GO:0046872">
    <property type="term" value="F:metal ion binding"/>
    <property type="evidence" value="ECO:0007669"/>
    <property type="project" value="UniProtKB-KW"/>
</dbReference>
<dbReference type="Pfam" id="PF07883">
    <property type="entry name" value="Cupin_2"/>
    <property type="match status" value="1"/>
</dbReference>
<protein>
    <submittedName>
        <fullName evidence="3">Dimethylsulfoniopropionate lyase DddW</fullName>
    </submittedName>
</protein>
<accession>A0A2T6AP07</accession>
<dbReference type="RefSeq" id="WP_107977778.1">
    <property type="nucleotide sequence ID" value="NZ_BMEZ01000021.1"/>
</dbReference>
<dbReference type="PANTHER" id="PTHR35848:SF6">
    <property type="entry name" value="CUPIN TYPE-2 DOMAIN-CONTAINING PROTEIN"/>
    <property type="match status" value="1"/>
</dbReference>
<dbReference type="Proteomes" id="UP000244069">
    <property type="component" value="Unassembled WGS sequence"/>
</dbReference>
<dbReference type="InterPro" id="IPR013096">
    <property type="entry name" value="Cupin_2"/>
</dbReference>
<evidence type="ECO:0000313" key="4">
    <source>
        <dbReference type="Proteomes" id="UP000244069"/>
    </source>
</evidence>
<dbReference type="OrthoDB" id="5592106at2"/>
<dbReference type="PANTHER" id="PTHR35848">
    <property type="entry name" value="OXALATE-BINDING PROTEIN"/>
    <property type="match status" value="1"/>
</dbReference>
<comment type="caution">
    <text evidence="3">The sequence shown here is derived from an EMBL/GenBank/DDBJ whole genome shotgun (WGS) entry which is preliminary data.</text>
</comment>
<dbReference type="InterPro" id="IPR011051">
    <property type="entry name" value="RmlC_Cupin_sf"/>
</dbReference>